<dbReference type="InterPro" id="IPR027417">
    <property type="entry name" value="P-loop_NTPase"/>
</dbReference>
<dbReference type="InterPro" id="IPR032781">
    <property type="entry name" value="ABC_tran_Xtn"/>
</dbReference>
<evidence type="ECO:0000259" key="6">
    <source>
        <dbReference type="PROSITE" id="PS50893"/>
    </source>
</evidence>
<dbReference type="GO" id="GO:0016887">
    <property type="term" value="F:ATP hydrolysis activity"/>
    <property type="evidence" value="ECO:0007669"/>
    <property type="project" value="InterPro"/>
</dbReference>
<keyword evidence="2" id="KW-0547">Nucleotide-binding</keyword>
<dbReference type="RefSeq" id="WP_092898186.1">
    <property type="nucleotide sequence ID" value="NZ_CAXBKE010000077.1"/>
</dbReference>
<dbReference type="InterPro" id="IPR003439">
    <property type="entry name" value="ABC_transporter-like_ATP-bd"/>
</dbReference>
<sequence length="539" mass="60854">MISVDNLSLKFGKRTLFDEVSLKFNPGNCYGVIGANGAGKSTFLKILSGEMDSTSGGISITPGQRMAVLSQNHFGFDEIEVLKTVLIGHKTLYAIMEEKDAIYMKEDFSEEDGLRASQLEADFAEMDGWNAESDAAALLSGLGITEDLHYMQMKDLAGNQKVRVLLAQALFGNPDILILDEPTNDLDAATIEWLENFLLDFKNLVIVVSHDRHFLDSVSTHIVDIDFGKIKIYSGNYTFWYESSQLALKQRSDSNKKAEDKKKELQAFIDRFSANVAKSKQATARKKMIEKLNIDEIEPSMRKYPGIIFKPEREAGDQIFMTENLELKADGVTYFTDVNLMVDKGDKIAFISKTKQAVNKFFQTIMEEIPSSKGSIKWGVTINKAYLPNDNSEYFKTDISLIEWLRQFSGNQEEAYVRTFLGRMLFTGEESLKKCSVLSGGEKVRCMISKMMLQNPNLLVMDEPTNHLDLESITAFNNAIIEFTGTVLMSSYDHAFVQSSANRIVEFTPSGTIDRRMPYEAYLESEEIKELREKMYAKS</sequence>
<dbReference type="AlphaFoldDB" id="A0A1I1AYD8"/>
<gene>
    <name evidence="7" type="ORF">SAMN04489723_109128</name>
</gene>
<reference evidence="7 8" key="1">
    <citation type="submission" date="2016-10" db="EMBL/GenBank/DDBJ databases">
        <authorList>
            <person name="de Groot N.N."/>
        </authorList>
    </citation>
    <scope>NUCLEOTIDE SEQUENCE [LARGE SCALE GENOMIC DNA]</scope>
    <source>
        <strain evidence="7 8">DSM 23399</strain>
    </source>
</reference>
<dbReference type="Proteomes" id="UP000198790">
    <property type="component" value="Unassembled WGS sequence"/>
</dbReference>
<evidence type="ECO:0000313" key="8">
    <source>
        <dbReference type="Proteomes" id="UP000198790"/>
    </source>
</evidence>
<dbReference type="GO" id="GO:0005524">
    <property type="term" value="F:ATP binding"/>
    <property type="evidence" value="ECO:0007669"/>
    <property type="project" value="UniProtKB-KW"/>
</dbReference>
<feature type="domain" description="ABC transporter" evidence="6">
    <location>
        <begin position="320"/>
        <end position="534"/>
    </location>
</feature>
<keyword evidence="8" id="KW-1185">Reference proteome</keyword>
<evidence type="ECO:0000313" key="7">
    <source>
        <dbReference type="EMBL" id="SFB41448.1"/>
    </source>
</evidence>
<keyword evidence="3" id="KW-0067">ATP-binding</keyword>
<dbReference type="OrthoDB" id="831250at2"/>
<evidence type="ECO:0000256" key="2">
    <source>
        <dbReference type="ARBA" id="ARBA00022741"/>
    </source>
</evidence>
<dbReference type="SMART" id="SM00382">
    <property type="entry name" value="AAA"/>
    <property type="match status" value="1"/>
</dbReference>
<dbReference type="FunFam" id="3.40.50.300:FF:000070">
    <property type="entry name" value="Putative ABC transporter ATP-binding component"/>
    <property type="match status" value="1"/>
</dbReference>
<dbReference type="InterPro" id="IPR003593">
    <property type="entry name" value="AAA+_ATPase"/>
</dbReference>
<evidence type="ECO:0000256" key="1">
    <source>
        <dbReference type="ARBA" id="ARBA00022737"/>
    </source>
</evidence>
<evidence type="ECO:0000256" key="3">
    <source>
        <dbReference type="ARBA" id="ARBA00022840"/>
    </source>
</evidence>
<evidence type="ECO:0000256" key="4">
    <source>
        <dbReference type="ARBA" id="ARBA00061551"/>
    </source>
</evidence>
<dbReference type="PANTHER" id="PTHR42855">
    <property type="entry name" value="ABC TRANSPORTER ATP-BINDING SUBUNIT"/>
    <property type="match status" value="1"/>
</dbReference>
<dbReference type="Gene3D" id="3.40.50.300">
    <property type="entry name" value="P-loop containing nucleotide triphosphate hydrolases"/>
    <property type="match status" value="2"/>
</dbReference>
<dbReference type="Pfam" id="PF00005">
    <property type="entry name" value="ABC_tran"/>
    <property type="match status" value="2"/>
</dbReference>
<proteinExistence type="inferred from homology"/>
<dbReference type="PANTHER" id="PTHR42855:SF2">
    <property type="entry name" value="DRUG RESISTANCE ABC TRANSPORTER,ATP-BINDING PROTEIN"/>
    <property type="match status" value="1"/>
</dbReference>
<feature type="domain" description="ABC transporter" evidence="6">
    <location>
        <begin position="2"/>
        <end position="252"/>
    </location>
</feature>
<dbReference type="Pfam" id="PF12848">
    <property type="entry name" value="ABC_tran_Xtn"/>
    <property type="match status" value="1"/>
</dbReference>
<dbReference type="EMBL" id="FOKK01000009">
    <property type="protein sequence ID" value="SFB41448.1"/>
    <property type="molecule type" value="Genomic_DNA"/>
</dbReference>
<dbReference type="InterPro" id="IPR051309">
    <property type="entry name" value="ABCF_ATPase"/>
</dbReference>
<keyword evidence="1" id="KW-0677">Repeat</keyword>
<comment type="similarity">
    <text evidence="4">Belongs to the ABC transporter superfamily. ABCF family. YbiT subfamily.</text>
</comment>
<dbReference type="STRING" id="237018.SAMN04489723_109128"/>
<dbReference type="PROSITE" id="PS50893">
    <property type="entry name" value="ABC_TRANSPORTER_2"/>
    <property type="match status" value="2"/>
</dbReference>
<dbReference type="SUPFAM" id="SSF52540">
    <property type="entry name" value="P-loop containing nucleoside triphosphate hydrolases"/>
    <property type="match status" value="2"/>
</dbReference>
<accession>A0A1I1AYD8</accession>
<dbReference type="CDD" id="cd03221">
    <property type="entry name" value="ABCF_EF-3"/>
    <property type="match status" value="2"/>
</dbReference>
<evidence type="ECO:0000256" key="5">
    <source>
        <dbReference type="ARBA" id="ARBA00074044"/>
    </source>
</evidence>
<name>A0A1I1AYD8_9BACT</name>
<organism evidence="7 8">
    <name type="scientific">Algoriphagus aquimarinus</name>
    <dbReference type="NCBI Taxonomy" id="237018"/>
    <lineage>
        <taxon>Bacteria</taxon>
        <taxon>Pseudomonadati</taxon>
        <taxon>Bacteroidota</taxon>
        <taxon>Cytophagia</taxon>
        <taxon>Cytophagales</taxon>
        <taxon>Cyclobacteriaceae</taxon>
        <taxon>Algoriphagus</taxon>
    </lineage>
</organism>
<protein>
    <recommendedName>
        <fullName evidence="5">Probable ATP-binding protein YbiT</fullName>
    </recommendedName>
</protein>
<dbReference type="FunFam" id="3.40.50.300:FF:000011">
    <property type="entry name" value="Putative ABC transporter ATP-binding component"/>
    <property type="match status" value="1"/>
</dbReference>